<organism evidence="1 2">
    <name type="scientific">Aspergillus kawachii</name>
    <name type="common">White koji mold</name>
    <name type="synonym">Aspergillus awamori var. kawachi</name>
    <dbReference type="NCBI Taxonomy" id="1069201"/>
    <lineage>
        <taxon>Eukaryota</taxon>
        <taxon>Fungi</taxon>
        <taxon>Dikarya</taxon>
        <taxon>Ascomycota</taxon>
        <taxon>Pezizomycotina</taxon>
        <taxon>Eurotiomycetes</taxon>
        <taxon>Eurotiomycetidae</taxon>
        <taxon>Eurotiales</taxon>
        <taxon>Aspergillaceae</taxon>
        <taxon>Aspergillus</taxon>
        <taxon>Aspergillus subgen. Circumdati</taxon>
    </lineage>
</organism>
<sequence length="87" mass="9662">MRQAKGTLLPCRTGESLGLFFWGMDYSIGCVVHRNLKPARIQARVPCWWRGQEEEKAIDGPVSVLQANDTTAAGLLILGAEVDKRTY</sequence>
<evidence type="ECO:0000313" key="2">
    <source>
        <dbReference type="Proteomes" id="UP000075230"/>
    </source>
</evidence>
<dbReference type="EMBL" id="BCWF01000021">
    <property type="protein sequence ID" value="GAT27384.1"/>
    <property type="molecule type" value="Genomic_DNA"/>
</dbReference>
<name>A0A146FMY6_ASPKA</name>
<accession>A0A146FMY6</accession>
<evidence type="ECO:0000313" key="1">
    <source>
        <dbReference type="EMBL" id="GAT27384.1"/>
    </source>
</evidence>
<comment type="caution">
    <text evidence="1">The sequence shown here is derived from an EMBL/GenBank/DDBJ whole genome shotgun (WGS) entry which is preliminary data.</text>
</comment>
<dbReference type="AlphaFoldDB" id="A0A146FMY6"/>
<reference evidence="1 2" key="1">
    <citation type="journal article" date="2016" name="DNA Res.">
        <title>Genome sequence of Aspergillus luchuensis NBRC 4314.</title>
        <authorList>
            <person name="Yamada O."/>
            <person name="Machida M."/>
            <person name="Hosoyama A."/>
            <person name="Goto M."/>
            <person name="Takahashi T."/>
            <person name="Futagami T."/>
            <person name="Yamagata Y."/>
            <person name="Takeuchi M."/>
            <person name="Kobayashi T."/>
            <person name="Koike H."/>
            <person name="Abe K."/>
            <person name="Asai K."/>
            <person name="Arita M."/>
            <person name="Fujita N."/>
            <person name="Fukuda K."/>
            <person name="Higa K."/>
            <person name="Horikawa H."/>
            <person name="Ishikawa T."/>
            <person name="Jinno K."/>
            <person name="Kato Y."/>
            <person name="Kirimura K."/>
            <person name="Mizutani O."/>
            <person name="Nakasone K."/>
            <person name="Sano M."/>
            <person name="Shiraishi Y."/>
            <person name="Tsukahara M."/>
            <person name="Gomi K."/>
        </authorList>
    </citation>
    <scope>NUCLEOTIDE SEQUENCE [LARGE SCALE GENOMIC DNA]</scope>
    <source>
        <strain evidence="1 2">RIB 2604</strain>
    </source>
</reference>
<reference evidence="2" key="2">
    <citation type="submission" date="2016-02" db="EMBL/GenBank/DDBJ databases">
        <title>Genome sequencing of Aspergillus luchuensis NBRC 4314.</title>
        <authorList>
            <person name="Yamada O."/>
        </authorList>
    </citation>
    <scope>NUCLEOTIDE SEQUENCE [LARGE SCALE GENOMIC DNA]</scope>
    <source>
        <strain evidence="2">RIB 2604</strain>
    </source>
</reference>
<proteinExistence type="predicted"/>
<dbReference type="Proteomes" id="UP000075230">
    <property type="component" value="Unassembled WGS sequence"/>
</dbReference>
<protein>
    <submittedName>
        <fullName evidence="1">Chitin biosynthesis protein</fullName>
    </submittedName>
</protein>
<gene>
    <name evidence="1" type="ORF">RIB2604_02110750</name>
</gene>